<dbReference type="Proteomes" id="UP000595895">
    <property type="component" value="Chromosome"/>
</dbReference>
<dbReference type="RefSeq" id="WP_200276135.1">
    <property type="nucleotide sequence ID" value="NZ_CP066802.1"/>
</dbReference>
<name>A0A7T7MA11_9ACTO</name>
<dbReference type="InterPro" id="IPR029032">
    <property type="entry name" value="AhpD-like"/>
</dbReference>
<dbReference type="Pfam" id="PF02627">
    <property type="entry name" value="CMD"/>
    <property type="match status" value="1"/>
</dbReference>
<dbReference type="PANTHER" id="PTHR35446:SF2">
    <property type="entry name" value="CARBOXYMUCONOLACTONE DECARBOXYLASE-LIKE DOMAIN-CONTAINING PROTEIN"/>
    <property type="match status" value="1"/>
</dbReference>
<dbReference type="EMBL" id="CP066802">
    <property type="protein sequence ID" value="QQM67495.1"/>
    <property type="molecule type" value="Genomic_DNA"/>
</dbReference>
<dbReference type="PANTHER" id="PTHR35446">
    <property type="entry name" value="SI:CH211-175M2.5"/>
    <property type="match status" value="1"/>
</dbReference>
<keyword evidence="3" id="KW-1185">Reference proteome</keyword>
<evidence type="ECO:0000313" key="2">
    <source>
        <dbReference type="EMBL" id="QQM67495.1"/>
    </source>
</evidence>
<dbReference type="InterPro" id="IPR003779">
    <property type="entry name" value="CMD-like"/>
</dbReference>
<accession>A0A7T7MA11</accession>
<organism evidence="2 3">
    <name type="scientific">Actinomyces weissii</name>
    <dbReference type="NCBI Taxonomy" id="675090"/>
    <lineage>
        <taxon>Bacteria</taxon>
        <taxon>Bacillati</taxon>
        <taxon>Actinomycetota</taxon>
        <taxon>Actinomycetes</taxon>
        <taxon>Actinomycetales</taxon>
        <taxon>Actinomycetaceae</taxon>
        <taxon>Actinomyces</taxon>
    </lineage>
</organism>
<feature type="domain" description="Carboxymuconolactone decarboxylase-like" evidence="1">
    <location>
        <begin position="28"/>
        <end position="96"/>
    </location>
</feature>
<protein>
    <submittedName>
        <fullName evidence="2">Carboxymuconolactone decarboxylase family protein</fullName>
    </submittedName>
</protein>
<dbReference type="NCBIfam" id="TIGR00778">
    <property type="entry name" value="ahpD_dom"/>
    <property type="match status" value="1"/>
</dbReference>
<dbReference type="GO" id="GO:0051920">
    <property type="term" value="F:peroxiredoxin activity"/>
    <property type="evidence" value="ECO:0007669"/>
    <property type="project" value="InterPro"/>
</dbReference>
<dbReference type="SUPFAM" id="SSF69118">
    <property type="entry name" value="AhpD-like"/>
    <property type="match status" value="1"/>
</dbReference>
<proteinExistence type="predicted"/>
<evidence type="ECO:0000259" key="1">
    <source>
        <dbReference type="Pfam" id="PF02627"/>
    </source>
</evidence>
<dbReference type="KEGG" id="awe:JG540_00880"/>
<dbReference type="Gene3D" id="1.20.1290.10">
    <property type="entry name" value="AhpD-like"/>
    <property type="match status" value="1"/>
</dbReference>
<gene>
    <name evidence="2" type="ORF">JG540_00880</name>
</gene>
<evidence type="ECO:0000313" key="3">
    <source>
        <dbReference type="Proteomes" id="UP000595895"/>
    </source>
</evidence>
<reference evidence="2 3" key="1">
    <citation type="submission" date="2020-12" db="EMBL/GenBank/DDBJ databases">
        <authorList>
            <person name="Zhou J."/>
        </authorList>
    </citation>
    <scope>NUCLEOTIDE SEQUENCE [LARGE SCALE GENOMIC DNA]</scope>
    <source>
        <strain evidence="2 3">CCUG 61299</strain>
    </source>
</reference>
<dbReference type="AlphaFoldDB" id="A0A7T7MA11"/>
<dbReference type="InterPro" id="IPR004675">
    <property type="entry name" value="AhpD_core"/>
</dbReference>
<sequence length="147" mass="16043">MTSVNLLAQHQDNLKSLVALTGQVDDAFRAVGLSDRLAELIKVRVSQINGCAFCLRTHTADALKAGESQERLTVLPTWWETQYFDAQERAALALAEQVTRMSVPEDRSWDDGSLTSEQAGAVVWVATVIGAWNRVVLASHPKVGPQA</sequence>